<dbReference type="InterPro" id="IPR006204">
    <property type="entry name" value="GHMP_kinase_N_dom"/>
</dbReference>
<comment type="similarity">
    <text evidence="2">Belongs to the GHMP kinase family. GalK subfamily.</text>
</comment>
<dbReference type="NCBIfam" id="TIGR00131">
    <property type="entry name" value="gal_kin"/>
    <property type="match status" value="1"/>
</dbReference>
<evidence type="ECO:0000256" key="6">
    <source>
        <dbReference type="ARBA" id="ARBA00022741"/>
    </source>
</evidence>
<sequence>MKLSSQPTGEETYHLSDEAPSIQSLVEQAKKLYDDTFENSSDISCAVAPGRVNLIGEHTDYTLGYVFPIGIAFSTACVGTCSIVKENEGECKIISVNSDAPKTISFKSCRDMKPLPNDDKDSWSNYVAGVVYEYIKLLPEKTAINMEISICGDVPLGSGLSSSAALEVAVATFLEVAIKKEFPNFDLGEKKDKALRCQSAENNFCNSPCGIMDQYVSCCASKDNAILIDCRSLDFESVRMADTGDEKPVFVICNSNVKHSIGGGEYPVRVKQCAEATKILQSVCGDRIKTLRDATLEDVEQAHKKRKDEGPALMDDLIYKRAKHVVTENKRTLDAKKALTSGDWKSFGALMNESHESMRSDYEVSCDEIDFLVETAQKFEGVYGSRLTGGGFGGCTVTLVDKSRVKDLCEHLKKEYAAKYDNLCPCFESSPGVGAREIQLS</sequence>
<dbReference type="GO" id="GO:0005524">
    <property type="term" value="F:ATP binding"/>
    <property type="evidence" value="ECO:0007669"/>
    <property type="project" value="UniProtKB-KW"/>
</dbReference>
<keyword evidence="5" id="KW-0479">Metal-binding</keyword>
<dbReference type="Pfam" id="PF10509">
    <property type="entry name" value="GalKase_gal_bdg"/>
    <property type="match status" value="1"/>
</dbReference>
<dbReference type="Gene3D" id="3.30.230.10">
    <property type="match status" value="1"/>
</dbReference>
<dbReference type="FunFam" id="3.30.230.10:FF:000017">
    <property type="entry name" value="Galactokinase"/>
    <property type="match status" value="1"/>
</dbReference>
<evidence type="ECO:0000256" key="2">
    <source>
        <dbReference type="ARBA" id="ARBA00006566"/>
    </source>
</evidence>
<evidence type="ECO:0000256" key="8">
    <source>
        <dbReference type="ARBA" id="ARBA00022840"/>
    </source>
</evidence>
<dbReference type="GO" id="GO:0046872">
    <property type="term" value="F:metal ion binding"/>
    <property type="evidence" value="ECO:0007669"/>
    <property type="project" value="UniProtKB-KW"/>
</dbReference>
<dbReference type="SUPFAM" id="SSF55060">
    <property type="entry name" value="GHMP Kinase, C-terminal domain"/>
    <property type="match status" value="1"/>
</dbReference>
<feature type="domain" description="GHMP kinase N-terminal" evidence="11">
    <location>
        <begin position="131"/>
        <end position="219"/>
    </location>
</feature>
<evidence type="ECO:0000256" key="3">
    <source>
        <dbReference type="ARBA" id="ARBA00022490"/>
    </source>
</evidence>
<name>A0AAD3D1A0_9STRA</name>
<dbReference type="InterPro" id="IPR000705">
    <property type="entry name" value="Galactokinase"/>
</dbReference>
<protein>
    <recommendedName>
        <fullName evidence="16">Galactokinase</fullName>
    </recommendedName>
</protein>
<keyword evidence="9" id="KW-0460">Magnesium</keyword>
<dbReference type="PROSITE" id="PS00627">
    <property type="entry name" value="GHMP_KINASES_ATP"/>
    <property type="match status" value="1"/>
</dbReference>
<dbReference type="Proteomes" id="UP001054902">
    <property type="component" value="Unassembled WGS sequence"/>
</dbReference>
<evidence type="ECO:0000313" key="14">
    <source>
        <dbReference type="EMBL" id="GFH54936.1"/>
    </source>
</evidence>
<dbReference type="InterPro" id="IPR036554">
    <property type="entry name" value="GHMP_kinase_C_sf"/>
</dbReference>
<evidence type="ECO:0000313" key="15">
    <source>
        <dbReference type="Proteomes" id="UP001054902"/>
    </source>
</evidence>
<proteinExistence type="inferred from homology"/>
<evidence type="ECO:0000256" key="10">
    <source>
        <dbReference type="ARBA" id="ARBA00023277"/>
    </source>
</evidence>
<dbReference type="SUPFAM" id="SSF54211">
    <property type="entry name" value="Ribosomal protein S5 domain 2-like"/>
    <property type="match status" value="1"/>
</dbReference>
<dbReference type="Pfam" id="PF08544">
    <property type="entry name" value="GHMP_kinases_C"/>
    <property type="match status" value="1"/>
</dbReference>
<gene>
    <name evidence="14" type="ORF">CTEN210_11412</name>
</gene>
<evidence type="ECO:0000259" key="12">
    <source>
        <dbReference type="Pfam" id="PF08544"/>
    </source>
</evidence>
<dbReference type="InterPro" id="IPR019539">
    <property type="entry name" value="GalKase_N"/>
</dbReference>
<dbReference type="Pfam" id="PF00288">
    <property type="entry name" value="GHMP_kinases_N"/>
    <property type="match status" value="1"/>
</dbReference>
<evidence type="ECO:0000259" key="11">
    <source>
        <dbReference type="Pfam" id="PF00288"/>
    </source>
</evidence>
<evidence type="ECO:0000256" key="7">
    <source>
        <dbReference type="ARBA" id="ARBA00022777"/>
    </source>
</evidence>
<organism evidence="14 15">
    <name type="scientific">Chaetoceros tenuissimus</name>
    <dbReference type="NCBI Taxonomy" id="426638"/>
    <lineage>
        <taxon>Eukaryota</taxon>
        <taxon>Sar</taxon>
        <taxon>Stramenopiles</taxon>
        <taxon>Ochrophyta</taxon>
        <taxon>Bacillariophyta</taxon>
        <taxon>Coscinodiscophyceae</taxon>
        <taxon>Chaetocerotophycidae</taxon>
        <taxon>Chaetocerotales</taxon>
        <taxon>Chaetocerotaceae</taxon>
        <taxon>Chaetoceros</taxon>
    </lineage>
</organism>
<evidence type="ECO:0000256" key="1">
    <source>
        <dbReference type="ARBA" id="ARBA00004229"/>
    </source>
</evidence>
<dbReference type="InterPro" id="IPR014721">
    <property type="entry name" value="Ribsml_uS5_D2-typ_fold_subgr"/>
</dbReference>
<evidence type="ECO:0000256" key="4">
    <source>
        <dbReference type="ARBA" id="ARBA00022679"/>
    </source>
</evidence>
<feature type="domain" description="GHMP kinase C-terminal" evidence="12">
    <location>
        <begin position="336"/>
        <end position="417"/>
    </location>
</feature>
<dbReference type="InterPro" id="IPR006206">
    <property type="entry name" value="Mevalonate/galactokinase"/>
</dbReference>
<dbReference type="InterPro" id="IPR019741">
    <property type="entry name" value="Galactokinase_CS"/>
</dbReference>
<evidence type="ECO:0000259" key="13">
    <source>
        <dbReference type="Pfam" id="PF10509"/>
    </source>
</evidence>
<evidence type="ECO:0000256" key="5">
    <source>
        <dbReference type="ARBA" id="ARBA00022723"/>
    </source>
</evidence>
<feature type="domain" description="Galactokinase N-terminal" evidence="13">
    <location>
        <begin position="33"/>
        <end position="78"/>
    </location>
</feature>
<dbReference type="PIRSF" id="PIRSF000530">
    <property type="entry name" value="Galactokinase"/>
    <property type="match status" value="1"/>
</dbReference>
<keyword evidence="4" id="KW-0808">Transferase</keyword>
<keyword evidence="15" id="KW-1185">Reference proteome</keyword>
<dbReference type="GO" id="GO:0005829">
    <property type="term" value="C:cytosol"/>
    <property type="evidence" value="ECO:0007669"/>
    <property type="project" value="TreeGrafter"/>
</dbReference>
<dbReference type="PANTHER" id="PTHR10457">
    <property type="entry name" value="MEVALONATE KINASE/GALACTOKINASE"/>
    <property type="match status" value="1"/>
</dbReference>
<dbReference type="GO" id="GO:0009507">
    <property type="term" value="C:chloroplast"/>
    <property type="evidence" value="ECO:0007669"/>
    <property type="project" value="UniProtKB-SubCell"/>
</dbReference>
<dbReference type="Gene3D" id="3.30.70.890">
    <property type="entry name" value="GHMP kinase, C-terminal domain"/>
    <property type="match status" value="1"/>
</dbReference>
<keyword evidence="3" id="KW-0963">Cytoplasm</keyword>
<reference evidence="14 15" key="1">
    <citation type="journal article" date="2021" name="Sci. Rep.">
        <title>The genome of the diatom Chaetoceros tenuissimus carries an ancient integrated fragment of an extant virus.</title>
        <authorList>
            <person name="Hongo Y."/>
            <person name="Kimura K."/>
            <person name="Takaki Y."/>
            <person name="Yoshida Y."/>
            <person name="Baba S."/>
            <person name="Kobayashi G."/>
            <person name="Nagasaki K."/>
            <person name="Hano T."/>
            <person name="Tomaru Y."/>
        </authorList>
    </citation>
    <scope>NUCLEOTIDE SEQUENCE [LARGE SCALE GENOMIC DNA]</scope>
    <source>
        <strain evidence="14 15">NIES-3715</strain>
    </source>
</reference>
<dbReference type="FunFam" id="3.30.70.890:FF:000001">
    <property type="entry name" value="Galactokinase"/>
    <property type="match status" value="1"/>
</dbReference>
<dbReference type="AlphaFoldDB" id="A0AAD3D1A0"/>
<evidence type="ECO:0000256" key="9">
    <source>
        <dbReference type="ARBA" id="ARBA00022842"/>
    </source>
</evidence>
<keyword evidence="8" id="KW-0067">ATP-binding</keyword>
<accession>A0AAD3D1A0</accession>
<keyword evidence="10" id="KW-0119">Carbohydrate metabolism</keyword>
<comment type="subcellular location">
    <subcellularLocation>
        <location evidence="1">Plastid</location>
        <location evidence="1">Chloroplast</location>
    </subcellularLocation>
</comment>
<dbReference type="GO" id="GO:0006012">
    <property type="term" value="P:galactose metabolic process"/>
    <property type="evidence" value="ECO:0007669"/>
    <property type="project" value="InterPro"/>
</dbReference>
<dbReference type="PRINTS" id="PR00959">
    <property type="entry name" value="MEVGALKINASE"/>
</dbReference>
<dbReference type="GO" id="GO:0004335">
    <property type="term" value="F:galactokinase activity"/>
    <property type="evidence" value="ECO:0007669"/>
    <property type="project" value="InterPro"/>
</dbReference>
<keyword evidence="7" id="KW-0418">Kinase</keyword>
<dbReference type="InterPro" id="IPR006203">
    <property type="entry name" value="GHMP_knse_ATP-bd_CS"/>
</dbReference>
<comment type="caution">
    <text evidence="14">The sequence shown here is derived from an EMBL/GenBank/DDBJ whole genome shotgun (WGS) entry which is preliminary data.</text>
</comment>
<evidence type="ECO:0008006" key="16">
    <source>
        <dbReference type="Google" id="ProtNLM"/>
    </source>
</evidence>
<dbReference type="PROSITE" id="PS00106">
    <property type="entry name" value="GALACTOKINASE"/>
    <property type="match status" value="1"/>
</dbReference>
<keyword evidence="6" id="KW-0547">Nucleotide-binding</keyword>
<dbReference type="InterPro" id="IPR020568">
    <property type="entry name" value="Ribosomal_Su5_D2-typ_SF"/>
</dbReference>
<dbReference type="PRINTS" id="PR00473">
    <property type="entry name" value="GALCTOKINASE"/>
</dbReference>
<dbReference type="PANTHER" id="PTHR10457:SF7">
    <property type="entry name" value="GALACTOKINASE-RELATED"/>
    <property type="match status" value="1"/>
</dbReference>
<dbReference type="EMBL" id="BLLK01000047">
    <property type="protein sequence ID" value="GFH54936.1"/>
    <property type="molecule type" value="Genomic_DNA"/>
</dbReference>
<dbReference type="InterPro" id="IPR013750">
    <property type="entry name" value="GHMP_kinase_C_dom"/>
</dbReference>